<dbReference type="EMBL" id="JACEEZ010016753">
    <property type="protein sequence ID" value="KAG0718031.1"/>
    <property type="molecule type" value="Genomic_DNA"/>
</dbReference>
<evidence type="ECO:0000313" key="1">
    <source>
        <dbReference type="EMBL" id="KAG0718031.1"/>
    </source>
</evidence>
<protein>
    <submittedName>
        <fullName evidence="1">Uncharacterized protein</fullName>
    </submittedName>
</protein>
<sequence length="116" mass="12758">MRYRVFGPRAMETGQRTCSTHGLQHFSHVEEAVIHVLLVLICVTPLSCDRARWNDLGFLLSQEISAGWYRDLGHTGAGHASARQVMTSAVAQPQHYTGAMSPLTASLSRPAPLIRC</sequence>
<organism evidence="1 2">
    <name type="scientific">Chionoecetes opilio</name>
    <name type="common">Atlantic snow crab</name>
    <name type="synonym">Cancer opilio</name>
    <dbReference type="NCBI Taxonomy" id="41210"/>
    <lineage>
        <taxon>Eukaryota</taxon>
        <taxon>Metazoa</taxon>
        <taxon>Ecdysozoa</taxon>
        <taxon>Arthropoda</taxon>
        <taxon>Crustacea</taxon>
        <taxon>Multicrustacea</taxon>
        <taxon>Malacostraca</taxon>
        <taxon>Eumalacostraca</taxon>
        <taxon>Eucarida</taxon>
        <taxon>Decapoda</taxon>
        <taxon>Pleocyemata</taxon>
        <taxon>Brachyura</taxon>
        <taxon>Eubrachyura</taxon>
        <taxon>Majoidea</taxon>
        <taxon>Majidae</taxon>
        <taxon>Chionoecetes</taxon>
    </lineage>
</organism>
<accession>A0A8J4Y778</accession>
<name>A0A8J4Y778_CHIOP</name>
<evidence type="ECO:0000313" key="2">
    <source>
        <dbReference type="Proteomes" id="UP000770661"/>
    </source>
</evidence>
<dbReference type="AlphaFoldDB" id="A0A8J4Y778"/>
<comment type="caution">
    <text evidence="1">The sequence shown here is derived from an EMBL/GenBank/DDBJ whole genome shotgun (WGS) entry which is preliminary data.</text>
</comment>
<proteinExistence type="predicted"/>
<reference evidence="1" key="1">
    <citation type="submission" date="2020-07" db="EMBL/GenBank/DDBJ databases">
        <title>The High-quality genome of the commercially important snow crab, Chionoecetes opilio.</title>
        <authorList>
            <person name="Jeong J.-H."/>
            <person name="Ryu S."/>
        </authorList>
    </citation>
    <scope>NUCLEOTIDE SEQUENCE</scope>
    <source>
        <strain evidence="1">MADBK_172401_WGS</strain>
        <tissue evidence="1">Digestive gland</tissue>
    </source>
</reference>
<dbReference type="Proteomes" id="UP000770661">
    <property type="component" value="Unassembled WGS sequence"/>
</dbReference>
<keyword evidence="2" id="KW-1185">Reference proteome</keyword>
<gene>
    <name evidence="1" type="ORF">GWK47_053286</name>
</gene>